<evidence type="ECO:0000256" key="9">
    <source>
        <dbReference type="ARBA" id="ARBA00023170"/>
    </source>
</evidence>
<evidence type="ECO:0000256" key="2">
    <source>
        <dbReference type="ARBA" id="ARBA00014110"/>
    </source>
</evidence>
<evidence type="ECO:0000256" key="12">
    <source>
        <dbReference type="SAM" id="MobiDB-lite"/>
    </source>
</evidence>
<dbReference type="InterPro" id="IPR000276">
    <property type="entry name" value="GPCR_Rhodpsn"/>
</dbReference>
<keyword evidence="3" id="KW-1003">Cell membrane</keyword>
<evidence type="ECO:0000256" key="6">
    <source>
        <dbReference type="ARBA" id="ARBA00023040"/>
    </source>
</evidence>
<dbReference type="STRING" id="8355.A0A1L8F374"/>
<keyword evidence="9 16" id="KW-0675">Receptor</keyword>
<dbReference type="OrthoDB" id="9990906at2759"/>
<keyword evidence="4 13" id="KW-0812">Transmembrane</keyword>
<dbReference type="InterPro" id="IPR004071">
    <property type="entry name" value="Cyst_leuk_rcpt"/>
</dbReference>
<evidence type="ECO:0000256" key="8">
    <source>
        <dbReference type="ARBA" id="ARBA00023157"/>
    </source>
</evidence>
<accession>A0A1L8F374</accession>
<evidence type="ECO:0000256" key="10">
    <source>
        <dbReference type="ARBA" id="ARBA00023180"/>
    </source>
</evidence>
<feature type="transmembrane region" description="Helical" evidence="13">
    <location>
        <begin position="162"/>
        <end position="181"/>
    </location>
</feature>
<feature type="transmembrane region" description="Helical" evidence="13">
    <location>
        <begin position="123"/>
        <end position="150"/>
    </location>
</feature>
<dbReference type="GO" id="GO:0007186">
    <property type="term" value="P:G protein-coupled receptor signaling pathway"/>
    <property type="evidence" value="ECO:0000318"/>
    <property type="project" value="GO_Central"/>
</dbReference>
<gene>
    <name evidence="16" type="primary">cysltr1.S</name>
</gene>
<feature type="transmembrane region" description="Helical" evidence="13">
    <location>
        <begin position="207"/>
        <end position="231"/>
    </location>
</feature>
<evidence type="ECO:0000256" key="1">
    <source>
        <dbReference type="ARBA" id="ARBA00004651"/>
    </source>
</evidence>
<evidence type="ECO:0000256" key="3">
    <source>
        <dbReference type="ARBA" id="ARBA00022475"/>
    </source>
</evidence>
<dbReference type="Gene3D" id="1.20.1070.10">
    <property type="entry name" value="Rhodopsin 7-helix transmembrane proteins"/>
    <property type="match status" value="1"/>
</dbReference>
<dbReference type="InterPro" id="IPR017452">
    <property type="entry name" value="GPCR_Rhodpsn_7TM"/>
</dbReference>
<proteinExistence type="predicted"/>
<feature type="region of interest" description="Disordered" evidence="12">
    <location>
        <begin position="340"/>
        <end position="371"/>
    </location>
</feature>
<dbReference type="PROSITE" id="PS50262">
    <property type="entry name" value="G_PROTEIN_RECEP_F1_2"/>
    <property type="match status" value="1"/>
</dbReference>
<dbReference type="GO" id="GO:0005886">
    <property type="term" value="C:plasma membrane"/>
    <property type="evidence" value="ECO:0000318"/>
    <property type="project" value="GO_Central"/>
</dbReference>
<dbReference type="KEGG" id="xla:108700552"/>
<sequence length="371" mass="42872">MLSDQDKSLHGLESVYFDTNMLNSTHAPLSVYDYNNSCSIDDFRNKVYSTAYSMFTLFGLFGNSFALVILLKTYKQRTAFHIYMINLAVSDLLFICTLPFRIVYYVSKGKWYFGDFLCRISSYVFYVNLYCSIFMLTAMSITRFLAIVFPVRNLNLVSVKRAKWACAAIWVFVTVTSSPFLKTGSFTIGNRTKCFEPPPSQDAKKDIIILNYISLVIGFIIPFTTILVCYTMIIRTLLKNSMKKQQDSRKKAIRMIIIVMAVFFLSFMPYHIQRTVHLHFLKQNKDCKENLAWQKTVVLTLALAASNCCFDPLLYFFSGENFRRRLSTLRKRSVNSIAHGSKRNKSASLQEKSEIFQEQEKQDSSESYNNT</sequence>
<dbReference type="CTD" id="108700552"/>
<dbReference type="PANTHER" id="PTHR24231">
    <property type="entry name" value="PURINOCEPTOR-RELATED G-PROTEIN COUPLED RECEPTOR"/>
    <property type="match status" value="1"/>
</dbReference>
<dbReference type="FunFam" id="1.20.1070.10:FF:000017">
    <property type="entry name" value="lysophosphatidic acid receptor 4"/>
    <property type="match status" value="1"/>
</dbReference>
<keyword evidence="8" id="KW-1015">Disulfide bond</keyword>
<feature type="compositionally biased region" description="Basic and acidic residues" evidence="12">
    <location>
        <begin position="351"/>
        <end position="364"/>
    </location>
</feature>
<dbReference type="PRINTS" id="PR01533">
    <property type="entry name" value="CYSLTRECPTR"/>
</dbReference>
<dbReference type="SUPFAM" id="SSF81321">
    <property type="entry name" value="Family A G protein-coupled receptor-like"/>
    <property type="match status" value="1"/>
</dbReference>
<dbReference type="Proteomes" id="UP000186698">
    <property type="component" value="Chromosome 8S"/>
</dbReference>
<reference evidence="16" key="1">
    <citation type="submission" date="2025-08" db="UniProtKB">
        <authorList>
            <consortium name="RefSeq"/>
        </authorList>
    </citation>
    <scope>IDENTIFICATION</scope>
    <source>
        <strain evidence="16">J_2021</strain>
        <tissue evidence="16">Erythrocytes</tissue>
    </source>
</reference>
<feature type="domain" description="G-protein coupled receptors family 1 profile" evidence="14">
    <location>
        <begin position="62"/>
        <end position="315"/>
    </location>
</feature>
<dbReference type="GO" id="GO:0038023">
    <property type="term" value="F:signaling receptor activity"/>
    <property type="evidence" value="ECO:0000318"/>
    <property type="project" value="GO_Central"/>
</dbReference>
<feature type="transmembrane region" description="Helical" evidence="13">
    <location>
        <begin position="252"/>
        <end position="272"/>
    </location>
</feature>
<evidence type="ECO:0000256" key="13">
    <source>
        <dbReference type="SAM" id="Phobius"/>
    </source>
</evidence>
<evidence type="ECO:0000256" key="5">
    <source>
        <dbReference type="ARBA" id="ARBA00022989"/>
    </source>
</evidence>
<dbReference type="GO" id="GO:0004974">
    <property type="term" value="F:leukotriene receptor activity"/>
    <property type="evidence" value="ECO:0007669"/>
    <property type="project" value="InterPro"/>
</dbReference>
<dbReference type="InterPro" id="IPR013310">
    <property type="entry name" value="CLT1_recept"/>
</dbReference>
<feature type="transmembrane region" description="Helical" evidence="13">
    <location>
        <begin position="83"/>
        <end position="103"/>
    </location>
</feature>
<protein>
    <recommendedName>
        <fullName evidence="2">Cysteinyl leukotriene receptor 1</fullName>
    </recommendedName>
</protein>
<evidence type="ECO:0000259" key="14">
    <source>
        <dbReference type="PROSITE" id="PS50262"/>
    </source>
</evidence>
<keyword evidence="6" id="KW-0297">G-protein coupled receptor</keyword>
<evidence type="ECO:0000256" key="7">
    <source>
        <dbReference type="ARBA" id="ARBA00023136"/>
    </source>
</evidence>
<keyword evidence="5 13" id="KW-1133">Transmembrane helix</keyword>
<comment type="subcellular location">
    <subcellularLocation>
        <location evidence="1">Cell membrane</location>
        <topology evidence="1">Multi-pass membrane protein</topology>
    </subcellularLocation>
</comment>
<dbReference type="PANTHER" id="PTHR24231:SF45">
    <property type="entry name" value="CYSTEINYL LEUKOTRIENE RECEPTOR 1"/>
    <property type="match status" value="1"/>
</dbReference>
<evidence type="ECO:0000256" key="4">
    <source>
        <dbReference type="ARBA" id="ARBA00022692"/>
    </source>
</evidence>
<dbReference type="OMA" id="FMPYHVQ"/>
<dbReference type="Pfam" id="PF00001">
    <property type="entry name" value="7tm_1"/>
    <property type="match status" value="1"/>
</dbReference>
<dbReference type="PRINTS" id="PR00237">
    <property type="entry name" value="GPCRRHODOPSN"/>
</dbReference>
<organism evidence="15 16">
    <name type="scientific">Xenopus laevis</name>
    <name type="common">African clawed frog</name>
    <dbReference type="NCBI Taxonomy" id="8355"/>
    <lineage>
        <taxon>Eukaryota</taxon>
        <taxon>Metazoa</taxon>
        <taxon>Chordata</taxon>
        <taxon>Craniata</taxon>
        <taxon>Vertebrata</taxon>
        <taxon>Euteleostomi</taxon>
        <taxon>Amphibia</taxon>
        <taxon>Batrachia</taxon>
        <taxon>Anura</taxon>
        <taxon>Pipoidea</taxon>
        <taxon>Pipidae</taxon>
        <taxon>Xenopodinae</taxon>
        <taxon>Xenopus</taxon>
        <taxon>Xenopus</taxon>
    </lineage>
</organism>
<dbReference type="GeneID" id="108700552"/>
<evidence type="ECO:0000256" key="11">
    <source>
        <dbReference type="ARBA" id="ARBA00023224"/>
    </source>
</evidence>
<dbReference type="RefSeq" id="XP_041430995.1">
    <property type="nucleotide sequence ID" value="XM_041575061.1"/>
</dbReference>
<evidence type="ECO:0000313" key="15">
    <source>
        <dbReference type="Proteomes" id="UP000186698"/>
    </source>
</evidence>
<keyword evidence="11" id="KW-0807">Transducer</keyword>
<feature type="transmembrane region" description="Helical" evidence="13">
    <location>
        <begin position="292"/>
        <end position="317"/>
    </location>
</feature>
<feature type="transmembrane region" description="Helical" evidence="13">
    <location>
        <begin position="51"/>
        <end position="71"/>
    </location>
</feature>
<keyword evidence="7 13" id="KW-0472">Membrane</keyword>
<dbReference type="PRINTS" id="PR01902">
    <property type="entry name" value="CYSLT1RECPTR"/>
</dbReference>
<name>A0A1L8F374_XENLA</name>
<evidence type="ECO:0000313" key="16">
    <source>
        <dbReference type="RefSeq" id="XP_041430995.1"/>
    </source>
</evidence>
<keyword evidence="15" id="KW-1185">Reference proteome</keyword>
<dbReference type="PaxDb" id="8355-A0A1L8F374"/>
<keyword evidence="10" id="KW-0325">Glycoprotein</keyword>
<dbReference type="AlphaFoldDB" id="A0A1L8F374"/>